<dbReference type="Gene3D" id="3.40.50.300">
    <property type="entry name" value="P-loop containing nucleotide triphosphate hydrolases"/>
    <property type="match status" value="1"/>
</dbReference>
<dbReference type="CDD" id="cd18139">
    <property type="entry name" value="HLD_clamp_RarA"/>
    <property type="match status" value="1"/>
</dbReference>
<dbReference type="Gene3D" id="1.20.272.10">
    <property type="match status" value="1"/>
</dbReference>
<dbReference type="Pfam" id="PF00004">
    <property type="entry name" value="AAA"/>
    <property type="match status" value="1"/>
</dbReference>
<dbReference type="PANTHER" id="PTHR13779:SF7">
    <property type="entry name" value="ATPASE WRNIP1"/>
    <property type="match status" value="1"/>
</dbReference>
<evidence type="ECO:0000256" key="3">
    <source>
        <dbReference type="ARBA" id="ARBA00022741"/>
    </source>
</evidence>
<evidence type="ECO:0000256" key="2">
    <source>
        <dbReference type="ARBA" id="ARBA00022705"/>
    </source>
</evidence>
<dbReference type="EMBL" id="LAZR01000004">
    <property type="protein sequence ID" value="KKO10578.1"/>
    <property type="molecule type" value="Genomic_DNA"/>
</dbReference>
<evidence type="ECO:0000313" key="6">
    <source>
        <dbReference type="EMBL" id="KKO10578.1"/>
    </source>
</evidence>
<dbReference type="SUPFAM" id="SSF48019">
    <property type="entry name" value="post-AAA+ oligomerization domain-like"/>
    <property type="match status" value="1"/>
</dbReference>
<dbReference type="GO" id="GO:0000731">
    <property type="term" value="P:DNA synthesis involved in DNA repair"/>
    <property type="evidence" value="ECO:0007669"/>
    <property type="project" value="TreeGrafter"/>
</dbReference>
<dbReference type="GO" id="GO:0006261">
    <property type="term" value="P:DNA-templated DNA replication"/>
    <property type="evidence" value="ECO:0007669"/>
    <property type="project" value="TreeGrafter"/>
</dbReference>
<protein>
    <recommendedName>
        <fullName evidence="5">AAA+ ATPase domain-containing protein</fullName>
    </recommendedName>
</protein>
<dbReference type="GO" id="GO:0017116">
    <property type="term" value="F:single-stranded DNA helicase activity"/>
    <property type="evidence" value="ECO:0007669"/>
    <property type="project" value="TreeGrafter"/>
</dbReference>
<dbReference type="SMART" id="SM00382">
    <property type="entry name" value="AAA"/>
    <property type="match status" value="1"/>
</dbReference>
<sequence>MTFWMSSTTVRQTLMKQTSFDDMTSATAEAEQAPLQSQPLAARMRPRSLDEYIGQSHILGPGKPLREAISRGLPHSMILWGPPGTGKTTLARMVAIASDASFESISAVLSGVKEIRAAVERAKQRKQYNGQATILFVDEVHRFNKSQQDAFLPHIEDGTLIFVGATTENPSFELNNALLSRARVYVLKSLTDAELMEVLTQACEDPLRGLGQRQLQLDANALDRLAAAADGDARKSLNLLEIAADLVADGEAIGDDILEQVLFGSPRRFDKGGDLFYDQISALHKAVRGSSPDAALYWLIRMLDGGCDPLYVARRVVRMASEDIGNADPRCLQMALSAWDALTRLGSPEGELVLAHAVIYLACAPKSNAVYMAFNAARADVARQPSHEVPLHLRNAATALMKDLAYGAEYRYAHDEEGAYAAGENYFPDALKDTRYYHPGDNGLEQKISEKLQWLRQRDAASPVKRYPAKDAGGKA</sequence>
<evidence type="ECO:0000259" key="5">
    <source>
        <dbReference type="SMART" id="SM00382"/>
    </source>
</evidence>
<dbReference type="InterPro" id="IPR051314">
    <property type="entry name" value="AAA_ATPase_RarA/MGS1/WRNIP1"/>
</dbReference>
<keyword evidence="2" id="KW-0235">DNA replication</keyword>
<dbReference type="Gene3D" id="1.10.3710.10">
    <property type="entry name" value="DNA polymerase III clamp loader subunits, C-terminal domain"/>
    <property type="match status" value="1"/>
</dbReference>
<comment type="caution">
    <text evidence="6">The sequence shown here is derived from an EMBL/GenBank/DDBJ whole genome shotgun (WGS) entry which is preliminary data.</text>
</comment>
<dbReference type="InterPro" id="IPR003959">
    <property type="entry name" value="ATPase_AAA_core"/>
</dbReference>
<keyword evidence="4" id="KW-0067">ATP-binding</keyword>
<dbReference type="GO" id="GO:0003677">
    <property type="term" value="F:DNA binding"/>
    <property type="evidence" value="ECO:0007669"/>
    <property type="project" value="InterPro"/>
</dbReference>
<proteinExistence type="inferred from homology"/>
<name>A0A0F9WDR5_9ZZZZ</name>
<dbReference type="InterPro" id="IPR003593">
    <property type="entry name" value="AAA+_ATPase"/>
</dbReference>
<dbReference type="SUPFAM" id="SSF52540">
    <property type="entry name" value="P-loop containing nucleoside triphosphate hydrolases"/>
    <property type="match status" value="1"/>
</dbReference>
<dbReference type="Gene3D" id="1.10.8.60">
    <property type="match status" value="1"/>
</dbReference>
<dbReference type="GO" id="GO:0005524">
    <property type="term" value="F:ATP binding"/>
    <property type="evidence" value="ECO:0007669"/>
    <property type="project" value="UniProtKB-KW"/>
</dbReference>
<organism evidence="6">
    <name type="scientific">marine sediment metagenome</name>
    <dbReference type="NCBI Taxonomy" id="412755"/>
    <lineage>
        <taxon>unclassified sequences</taxon>
        <taxon>metagenomes</taxon>
        <taxon>ecological metagenomes</taxon>
    </lineage>
</organism>
<gene>
    <name evidence="6" type="ORF">LCGC14_0020580</name>
</gene>
<dbReference type="GO" id="GO:0008047">
    <property type="term" value="F:enzyme activator activity"/>
    <property type="evidence" value="ECO:0007669"/>
    <property type="project" value="TreeGrafter"/>
</dbReference>
<feature type="domain" description="AAA+ ATPase" evidence="5">
    <location>
        <begin position="73"/>
        <end position="190"/>
    </location>
</feature>
<dbReference type="InterPro" id="IPR008921">
    <property type="entry name" value="DNA_pol3_clamp-load_cplx_C"/>
</dbReference>
<reference evidence="6" key="1">
    <citation type="journal article" date="2015" name="Nature">
        <title>Complex archaea that bridge the gap between prokaryotes and eukaryotes.</title>
        <authorList>
            <person name="Spang A."/>
            <person name="Saw J.H."/>
            <person name="Jorgensen S.L."/>
            <person name="Zaremba-Niedzwiedzka K."/>
            <person name="Martijn J."/>
            <person name="Lind A.E."/>
            <person name="van Eijk R."/>
            <person name="Schleper C."/>
            <person name="Guy L."/>
            <person name="Ettema T.J."/>
        </authorList>
    </citation>
    <scope>NUCLEOTIDE SEQUENCE</scope>
</reference>
<dbReference type="Pfam" id="PF12002">
    <property type="entry name" value="MgsA_C"/>
    <property type="match status" value="1"/>
</dbReference>
<dbReference type="PANTHER" id="PTHR13779">
    <property type="entry name" value="WERNER HELICASE-INTERACTING PROTEIN 1 FAMILY MEMBER"/>
    <property type="match status" value="1"/>
</dbReference>
<dbReference type="InterPro" id="IPR032423">
    <property type="entry name" value="AAA_assoc_2"/>
</dbReference>
<dbReference type="FunFam" id="3.40.50.300:FF:000137">
    <property type="entry name" value="Replication-associated recombination protein A"/>
    <property type="match status" value="1"/>
</dbReference>
<dbReference type="InterPro" id="IPR021886">
    <property type="entry name" value="MgsA_C"/>
</dbReference>
<evidence type="ECO:0000256" key="1">
    <source>
        <dbReference type="ARBA" id="ARBA00008959"/>
    </source>
</evidence>
<dbReference type="CDD" id="cd00009">
    <property type="entry name" value="AAA"/>
    <property type="match status" value="1"/>
</dbReference>
<dbReference type="GO" id="GO:0016887">
    <property type="term" value="F:ATP hydrolysis activity"/>
    <property type="evidence" value="ECO:0007669"/>
    <property type="project" value="InterPro"/>
</dbReference>
<dbReference type="AlphaFoldDB" id="A0A0F9WDR5"/>
<dbReference type="Pfam" id="PF16193">
    <property type="entry name" value="AAA_assoc_2"/>
    <property type="match status" value="1"/>
</dbReference>
<dbReference type="FunFam" id="1.20.272.10:FF:000001">
    <property type="entry name" value="Putative AAA family ATPase"/>
    <property type="match status" value="1"/>
</dbReference>
<comment type="similarity">
    <text evidence="1">Belongs to the AAA ATPase family. RarA/MGS1/WRNIP1 subfamily.</text>
</comment>
<dbReference type="InterPro" id="IPR027417">
    <property type="entry name" value="P-loop_NTPase"/>
</dbReference>
<keyword evidence="3" id="KW-0547">Nucleotide-binding</keyword>
<evidence type="ECO:0000256" key="4">
    <source>
        <dbReference type="ARBA" id="ARBA00022840"/>
    </source>
</evidence>
<accession>A0A0F9WDR5</accession>